<organism evidence="4 5">
    <name type="scientific">Streptomyces anatolicus</name>
    <dbReference type="NCBI Taxonomy" id="2675858"/>
    <lineage>
        <taxon>Bacteria</taxon>
        <taxon>Bacillati</taxon>
        <taxon>Actinomycetota</taxon>
        <taxon>Actinomycetes</taxon>
        <taxon>Kitasatosporales</taxon>
        <taxon>Streptomycetaceae</taxon>
        <taxon>Streptomyces</taxon>
    </lineage>
</organism>
<protein>
    <submittedName>
        <fullName evidence="4">GNAT family N-acetyltransferase</fullName>
    </submittedName>
</protein>
<dbReference type="SUPFAM" id="SSF55729">
    <property type="entry name" value="Acyl-CoA N-acyltransferases (Nat)"/>
    <property type="match status" value="2"/>
</dbReference>
<keyword evidence="2" id="KW-0012">Acyltransferase</keyword>
<proteinExistence type="predicted"/>
<dbReference type="PANTHER" id="PTHR43877:SF1">
    <property type="entry name" value="ACETYLTRANSFERASE"/>
    <property type="match status" value="1"/>
</dbReference>
<evidence type="ECO:0000256" key="2">
    <source>
        <dbReference type="ARBA" id="ARBA00023315"/>
    </source>
</evidence>
<dbReference type="RefSeq" id="WP_219690325.1">
    <property type="nucleotide sequence ID" value="NZ_WMBF01000233.1"/>
</dbReference>
<dbReference type="Proteomes" id="UP001197114">
    <property type="component" value="Unassembled WGS sequence"/>
</dbReference>
<dbReference type="InterPro" id="IPR000182">
    <property type="entry name" value="GNAT_dom"/>
</dbReference>
<dbReference type="InterPro" id="IPR050832">
    <property type="entry name" value="Bact_Acetyltransf"/>
</dbReference>
<evidence type="ECO:0000313" key="4">
    <source>
        <dbReference type="EMBL" id="MBW5423841.1"/>
    </source>
</evidence>
<dbReference type="Gene3D" id="3.40.630.30">
    <property type="match status" value="1"/>
</dbReference>
<dbReference type="EMBL" id="WMBF01000233">
    <property type="protein sequence ID" value="MBW5423841.1"/>
    <property type="molecule type" value="Genomic_DNA"/>
</dbReference>
<feature type="domain" description="N-acetyltransferase" evidence="3">
    <location>
        <begin position="3"/>
        <end position="160"/>
    </location>
</feature>
<evidence type="ECO:0000259" key="3">
    <source>
        <dbReference type="PROSITE" id="PS51186"/>
    </source>
</evidence>
<dbReference type="InterPro" id="IPR016181">
    <property type="entry name" value="Acyl_CoA_acyltransferase"/>
</dbReference>
<keyword evidence="5" id="KW-1185">Reference proteome</keyword>
<sequence>MTVIVRALSSDAPASTADDAGFASVRRACVPAMLATPESVAFDRAHAHPDARYRQLVAEVDGEIIGTAQVGVAHDSPEPGQGFANVYVHPRRLGAGAGTLLLRTAEEYLAGEGATTVYSWVLDDPANLAFAARRGYRASRRAHFLRLDLAHGTLPPHQAPPAGVELVSGSVFARDPRPLFALDAETVADEPSDVGAEFTDYEHWLAETWHHPLVSHELTTVALVDGRPAAFTLPSTDGAGRYGSGMTGTARAHRGRGLAKLAKNDSLHRARAAGCTEAFTGNDAGNEPMLAINRWFGYEICGTEVRHVRDLI</sequence>
<dbReference type="CDD" id="cd04301">
    <property type="entry name" value="NAT_SF"/>
    <property type="match status" value="1"/>
</dbReference>
<dbReference type="PANTHER" id="PTHR43877">
    <property type="entry name" value="AMINOALKYLPHOSPHONATE N-ACETYLTRANSFERASE-RELATED-RELATED"/>
    <property type="match status" value="1"/>
</dbReference>
<gene>
    <name evidence="4" type="ORF">GKQ77_20120</name>
</gene>
<keyword evidence="1" id="KW-0808">Transferase</keyword>
<evidence type="ECO:0000256" key="1">
    <source>
        <dbReference type="ARBA" id="ARBA00022679"/>
    </source>
</evidence>
<dbReference type="Pfam" id="PF00583">
    <property type="entry name" value="Acetyltransf_1"/>
    <property type="match status" value="2"/>
</dbReference>
<accession>A0ABS6YQX0</accession>
<reference evidence="4 5" key="1">
    <citation type="submission" date="2019-11" db="EMBL/GenBank/DDBJ databases">
        <authorList>
            <person name="Ay H."/>
        </authorList>
    </citation>
    <scope>NUCLEOTIDE SEQUENCE [LARGE SCALE GENOMIC DNA]</scope>
    <source>
        <strain evidence="4 5">BG9H</strain>
    </source>
</reference>
<name>A0ABS6YQX0_9ACTN</name>
<feature type="domain" description="N-acetyltransferase" evidence="3">
    <location>
        <begin position="174"/>
        <end position="312"/>
    </location>
</feature>
<comment type="caution">
    <text evidence="4">The sequence shown here is derived from an EMBL/GenBank/DDBJ whole genome shotgun (WGS) entry which is preliminary data.</text>
</comment>
<dbReference type="PROSITE" id="PS51186">
    <property type="entry name" value="GNAT"/>
    <property type="match status" value="2"/>
</dbReference>
<evidence type="ECO:0000313" key="5">
    <source>
        <dbReference type="Proteomes" id="UP001197114"/>
    </source>
</evidence>